<feature type="domain" description="Secretin/TonB short N-terminal" evidence="17">
    <location>
        <begin position="70"/>
        <end position="121"/>
    </location>
</feature>
<gene>
    <name evidence="18" type="ordered locus">Rru_A2395</name>
</gene>
<keyword evidence="3 14" id="KW-0813">Transport</keyword>
<dbReference type="InterPro" id="IPR012910">
    <property type="entry name" value="Plug_dom"/>
</dbReference>
<evidence type="ECO:0000256" key="4">
    <source>
        <dbReference type="ARBA" id="ARBA00022452"/>
    </source>
</evidence>
<dbReference type="EMBL" id="CP000230">
    <property type="protein sequence ID" value="ABC23195.1"/>
    <property type="molecule type" value="Genomic_DNA"/>
</dbReference>
<dbReference type="RefSeq" id="WP_011390148.1">
    <property type="nucleotide sequence ID" value="NC_007643.1"/>
</dbReference>
<dbReference type="PANTHER" id="PTHR32552:SF68">
    <property type="entry name" value="FERRICHROME OUTER MEMBRANE TRANSPORTER_PHAGE RECEPTOR"/>
    <property type="match status" value="1"/>
</dbReference>
<dbReference type="eggNOG" id="COG4774">
    <property type="taxonomic scope" value="Bacteria"/>
</dbReference>
<dbReference type="Pfam" id="PF00593">
    <property type="entry name" value="TonB_dep_Rec_b-barrel"/>
    <property type="match status" value="1"/>
</dbReference>
<dbReference type="Pfam" id="PF07660">
    <property type="entry name" value="STN"/>
    <property type="match status" value="1"/>
</dbReference>
<dbReference type="KEGG" id="rru:Rru_A2395"/>
<keyword evidence="13 14" id="KW-0998">Cell outer membrane</keyword>
<keyword evidence="10 15" id="KW-0798">TonB box</keyword>
<organism evidence="18 19">
    <name type="scientific">Rhodospirillum rubrum (strain ATCC 11170 / ATH 1.1.1 / DSM 467 / LMG 4362 / NCIMB 8255 / S1)</name>
    <dbReference type="NCBI Taxonomy" id="269796"/>
    <lineage>
        <taxon>Bacteria</taxon>
        <taxon>Pseudomonadati</taxon>
        <taxon>Pseudomonadota</taxon>
        <taxon>Alphaproteobacteria</taxon>
        <taxon>Rhodospirillales</taxon>
        <taxon>Rhodospirillaceae</taxon>
        <taxon>Rhodospirillum</taxon>
    </lineage>
</organism>
<dbReference type="AlphaFoldDB" id="Q2RRQ0"/>
<evidence type="ECO:0000313" key="18">
    <source>
        <dbReference type="EMBL" id="ABC23195.1"/>
    </source>
</evidence>
<evidence type="ECO:0000256" key="14">
    <source>
        <dbReference type="PROSITE-ProRule" id="PRU01360"/>
    </source>
</evidence>
<dbReference type="PhylomeDB" id="Q2RRQ0"/>
<evidence type="ECO:0000256" key="9">
    <source>
        <dbReference type="ARBA" id="ARBA00023065"/>
    </source>
</evidence>
<dbReference type="SUPFAM" id="SSF56935">
    <property type="entry name" value="Porins"/>
    <property type="match status" value="1"/>
</dbReference>
<evidence type="ECO:0000256" key="11">
    <source>
        <dbReference type="ARBA" id="ARBA00023136"/>
    </source>
</evidence>
<dbReference type="EnsemblBacteria" id="ABC23195">
    <property type="protein sequence ID" value="ABC23195"/>
    <property type="gene ID" value="Rru_A2395"/>
</dbReference>
<keyword evidence="12 18" id="KW-0675">Receptor</keyword>
<keyword evidence="11 14" id="KW-0472">Membrane</keyword>
<dbReference type="GO" id="GO:0015891">
    <property type="term" value="P:siderophore transport"/>
    <property type="evidence" value="ECO:0007669"/>
    <property type="project" value="InterPro"/>
</dbReference>
<dbReference type="FunFam" id="2.40.170.20:FF:000005">
    <property type="entry name" value="TonB-dependent siderophore receptor"/>
    <property type="match status" value="1"/>
</dbReference>
<evidence type="ECO:0000256" key="8">
    <source>
        <dbReference type="ARBA" id="ARBA00023004"/>
    </source>
</evidence>
<dbReference type="NCBIfam" id="TIGR01783">
    <property type="entry name" value="TonB-siderophor"/>
    <property type="match status" value="1"/>
</dbReference>
<keyword evidence="19" id="KW-1185">Reference proteome</keyword>
<dbReference type="Gene3D" id="2.170.130.10">
    <property type="entry name" value="TonB-dependent receptor, plug domain"/>
    <property type="match status" value="1"/>
</dbReference>
<evidence type="ECO:0000256" key="5">
    <source>
        <dbReference type="ARBA" id="ARBA00022496"/>
    </source>
</evidence>
<evidence type="ECO:0000256" key="10">
    <source>
        <dbReference type="ARBA" id="ARBA00023077"/>
    </source>
</evidence>
<evidence type="ECO:0000256" key="3">
    <source>
        <dbReference type="ARBA" id="ARBA00022448"/>
    </source>
</evidence>
<dbReference type="InterPro" id="IPR036942">
    <property type="entry name" value="Beta-barrel_TonB_sf"/>
</dbReference>
<evidence type="ECO:0000256" key="6">
    <source>
        <dbReference type="ARBA" id="ARBA00022692"/>
    </source>
</evidence>
<comment type="similarity">
    <text evidence="2 14 15">Belongs to the TonB-dependent receptor family.</text>
</comment>
<dbReference type="Proteomes" id="UP000001929">
    <property type="component" value="Chromosome"/>
</dbReference>
<evidence type="ECO:0000256" key="16">
    <source>
        <dbReference type="SAM" id="MobiDB-lite"/>
    </source>
</evidence>
<reference evidence="18 19" key="1">
    <citation type="journal article" date="2011" name="Stand. Genomic Sci.">
        <title>Complete genome sequence of Rhodospirillum rubrum type strain (S1).</title>
        <authorList>
            <person name="Munk A.C."/>
            <person name="Copeland A."/>
            <person name="Lucas S."/>
            <person name="Lapidus A."/>
            <person name="Del Rio T.G."/>
            <person name="Barry K."/>
            <person name="Detter J.C."/>
            <person name="Hammon N."/>
            <person name="Israni S."/>
            <person name="Pitluck S."/>
            <person name="Brettin T."/>
            <person name="Bruce D."/>
            <person name="Han C."/>
            <person name="Tapia R."/>
            <person name="Gilna P."/>
            <person name="Schmutz J."/>
            <person name="Larimer F."/>
            <person name="Land M."/>
            <person name="Kyrpides N.C."/>
            <person name="Mavromatis K."/>
            <person name="Richardson P."/>
            <person name="Rohde M."/>
            <person name="Goker M."/>
            <person name="Klenk H.P."/>
            <person name="Zhang Y."/>
            <person name="Roberts G.P."/>
            <person name="Reslewic S."/>
            <person name="Schwartz D.C."/>
        </authorList>
    </citation>
    <scope>NUCLEOTIDE SEQUENCE [LARGE SCALE GENOMIC DNA]</scope>
    <source>
        <strain evidence="19">ATCC 11170 / ATH 1.1.1 / DSM 467 / LMG 4362 / NCIMB 8255 / S1</strain>
    </source>
</reference>
<dbReference type="HOGENOM" id="CLU_008287_9_0_5"/>
<comment type="subcellular location">
    <subcellularLocation>
        <location evidence="1 14">Cell outer membrane</location>
        <topology evidence="1 14">Multi-pass membrane protein</topology>
    </subcellularLocation>
</comment>
<evidence type="ECO:0000256" key="1">
    <source>
        <dbReference type="ARBA" id="ARBA00004571"/>
    </source>
</evidence>
<dbReference type="InterPro" id="IPR010105">
    <property type="entry name" value="TonB_sidphr_rcpt"/>
</dbReference>
<dbReference type="PROSITE" id="PS52016">
    <property type="entry name" value="TONB_DEPENDENT_REC_3"/>
    <property type="match status" value="1"/>
</dbReference>
<keyword evidence="8" id="KW-0408">Iron</keyword>
<dbReference type="SMART" id="SM00965">
    <property type="entry name" value="STN"/>
    <property type="match status" value="1"/>
</dbReference>
<evidence type="ECO:0000313" key="19">
    <source>
        <dbReference type="Proteomes" id="UP000001929"/>
    </source>
</evidence>
<dbReference type="STRING" id="269796.Rru_A2395"/>
<name>Q2RRQ0_RHORT</name>
<dbReference type="InterPro" id="IPR000531">
    <property type="entry name" value="Beta-barrel_TonB"/>
</dbReference>
<keyword evidence="6 14" id="KW-0812">Transmembrane</keyword>
<dbReference type="InterPro" id="IPR006311">
    <property type="entry name" value="TAT_signal"/>
</dbReference>
<dbReference type="Gene3D" id="3.55.50.30">
    <property type="match status" value="1"/>
</dbReference>
<evidence type="ECO:0000256" key="13">
    <source>
        <dbReference type="ARBA" id="ARBA00023237"/>
    </source>
</evidence>
<dbReference type="FunFam" id="2.170.130.10:FF:000001">
    <property type="entry name" value="Catecholate siderophore TonB-dependent receptor"/>
    <property type="match status" value="1"/>
</dbReference>
<feature type="region of interest" description="Disordered" evidence="16">
    <location>
        <begin position="596"/>
        <end position="615"/>
    </location>
</feature>
<accession>Q2RRQ0</accession>
<evidence type="ECO:0000256" key="12">
    <source>
        <dbReference type="ARBA" id="ARBA00023170"/>
    </source>
</evidence>
<dbReference type="PROSITE" id="PS51318">
    <property type="entry name" value="TAT"/>
    <property type="match status" value="1"/>
</dbReference>
<sequence>MRHEGRVGRTGRRAALVAGASVAVLVMGGVGAAGAASAPQVSQAAAVRSFDIPAQSLAGALTLFGDQAGVQIAAESAVVAGRAAPAVSGAMAPEEALRRLLAGSGLLWRFTDATTVVLEKPAAAGGVTVADPVTVEAAPLRQSPTGPVAGFVAERSITATKTDTPIVETPQAIAVVTADQMDKRAVQNVGQALGYAAGVVAQPSGADARYDVPQIRGFSVAEGQYLNGLRIMRGFGAPSVEVYGLERIEALRGPSSVLYGQASPGGLLNMISKRPVDEAFGEITVEAGSEKRFQGGFDLGGPIADDLPLTYRLTGVVRDSGTQMDHIDDDRYFLAPAVTWKSDDQATRVTLLTQVQHDRSGSPLGLPLAGTLYDNPLGKLSRDLYLGEPDFDESARTQWSLGYEAERRVNDQVTLRQNARYMALDWDYQGLYYAGLASDNRTAYRGTSYQNEDLDTVNVDTQGEVTLGTGPLAHTVLGGVDVRYFDAHTKSLFGSAPSIDIYNPVYGQAIAAPTGSATDKTQRMTQVGLYVQDQIRWHDWQLTAGLRHDVATIRTKIKGKGGGKQDDAATTGRVGLSYIFDFGLVPYLSYSTSFDPQTGTAAPQRGGGNFDSSQGRQYEAGMKFQPKGYNSFLAASLFDLTQTNVKSSDPLYSGYSVQTGEITVQGFELEALASLYEGLNLSASYTLQEAEITGGAASEKGNRPANVPSQTASLWVDYTIQPQSAVGKLGLAGIGLGGGVRYVGERYGDNANTIKLESNTVFDAEIGYERETWKVALNLNNLTDEDTIGTCTAFGCYYGDGRTVVGKLTYRW</sequence>
<proteinExistence type="inferred from homology"/>
<keyword evidence="4 14" id="KW-1134">Transmembrane beta strand</keyword>
<dbReference type="GO" id="GO:0015344">
    <property type="term" value="F:siderophore uptake transmembrane transporter activity"/>
    <property type="evidence" value="ECO:0007669"/>
    <property type="project" value="TreeGrafter"/>
</dbReference>
<dbReference type="GO" id="GO:0009279">
    <property type="term" value="C:cell outer membrane"/>
    <property type="evidence" value="ECO:0007669"/>
    <property type="project" value="UniProtKB-SubCell"/>
</dbReference>
<dbReference type="PATRIC" id="fig|269796.9.peg.2496"/>
<dbReference type="InterPro" id="IPR011662">
    <property type="entry name" value="Secretin/TonB_short_N"/>
</dbReference>
<keyword evidence="7" id="KW-0732">Signal</keyword>
<dbReference type="GO" id="GO:0038023">
    <property type="term" value="F:signaling receptor activity"/>
    <property type="evidence" value="ECO:0007669"/>
    <property type="project" value="InterPro"/>
</dbReference>
<dbReference type="InterPro" id="IPR037066">
    <property type="entry name" value="Plug_dom_sf"/>
</dbReference>
<keyword evidence="5" id="KW-0410">Iron transport</keyword>
<keyword evidence="9" id="KW-0406">Ion transport</keyword>
<evidence type="ECO:0000259" key="17">
    <source>
        <dbReference type="SMART" id="SM00965"/>
    </source>
</evidence>
<dbReference type="Pfam" id="PF07715">
    <property type="entry name" value="Plug"/>
    <property type="match status" value="1"/>
</dbReference>
<evidence type="ECO:0000256" key="2">
    <source>
        <dbReference type="ARBA" id="ARBA00009810"/>
    </source>
</evidence>
<dbReference type="Gene3D" id="2.40.170.20">
    <property type="entry name" value="TonB-dependent receptor, beta-barrel domain"/>
    <property type="match status" value="1"/>
</dbReference>
<dbReference type="PANTHER" id="PTHR32552">
    <property type="entry name" value="FERRICHROME IRON RECEPTOR-RELATED"/>
    <property type="match status" value="1"/>
</dbReference>
<protein>
    <submittedName>
        <fullName evidence="18">TonB-dependent siderophore receptor</fullName>
    </submittedName>
</protein>
<evidence type="ECO:0000256" key="7">
    <source>
        <dbReference type="ARBA" id="ARBA00022729"/>
    </source>
</evidence>
<dbReference type="CDD" id="cd01347">
    <property type="entry name" value="ligand_gated_channel"/>
    <property type="match status" value="1"/>
</dbReference>
<evidence type="ECO:0000256" key="15">
    <source>
        <dbReference type="RuleBase" id="RU003357"/>
    </source>
</evidence>
<dbReference type="InterPro" id="IPR039426">
    <property type="entry name" value="TonB-dep_rcpt-like"/>
</dbReference>